<dbReference type="GO" id="GO:0030154">
    <property type="term" value="P:cell differentiation"/>
    <property type="evidence" value="ECO:0007669"/>
    <property type="project" value="TreeGrafter"/>
</dbReference>
<feature type="domain" description="Kazal-like" evidence="5">
    <location>
        <begin position="21"/>
        <end position="69"/>
    </location>
</feature>
<keyword evidence="3" id="KW-1015">Disulfide bond</keyword>
<evidence type="ECO:0000256" key="3">
    <source>
        <dbReference type="ARBA" id="ARBA00023157"/>
    </source>
</evidence>
<dbReference type="InterPro" id="IPR036058">
    <property type="entry name" value="Kazal_dom_sf"/>
</dbReference>
<evidence type="ECO:0000256" key="4">
    <source>
        <dbReference type="SAM" id="SignalP"/>
    </source>
</evidence>
<proteinExistence type="predicted"/>
<feature type="chain" id="PRO_5045626101" evidence="4">
    <location>
        <begin position="21"/>
        <end position="69"/>
    </location>
</feature>
<feature type="signal peptide" evidence="4">
    <location>
        <begin position="1"/>
        <end position="20"/>
    </location>
</feature>
<dbReference type="GO" id="GO:0005576">
    <property type="term" value="C:extracellular region"/>
    <property type="evidence" value="ECO:0007669"/>
    <property type="project" value="TreeGrafter"/>
</dbReference>
<dbReference type="PANTHER" id="PTHR10913">
    <property type="entry name" value="FOLLISTATIN-RELATED"/>
    <property type="match status" value="1"/>
</dbReference>
<evidence type="ECO:0000256" key="1">
    <source>
        <dbReference type="ARBA" id="ARBA00022690"/>
    </source>
</evidence>
<evidence type="ECO:0000313" key="7">
    <source>
        <dbReference type="RefSeq" id="XP_016932181.2"/>
    </source>
</evidence>
<evidence type="ECO:0000259" key="5">
    <source>
        <dbReference type="PROSITE" id="PS51465"/>
    </source>
</evidence>
<dbReference type="PROSITE" id="PS51465">
    <property type="entry name" value="KAZAL_2"/>
    <property type="match status" value="1"/>
</dbReference>
<dbReference type="Proteomes" id="UP001652628">
    <property type="component" value="Chromosome 2L"/>
</dbReference>
<dbReference type="GO" id="GO:0004867">
    <property type="term" value="F:serine-type endopeptidase inhibitor activity"/>
    <property type="evidence" value="ECO:0007669"/>
    <property type="project" value="UniProtKB-KW"/>
</dbReference>
<dbReference type="RefSeq" id="XP_016932181.2">
    <property type="nucleotide sequence ID" value="XM_017076692.4"/>
</dbReference>
<keyword evidence="4" id="KW-0732">Signal</keyword>
<keyword evidence="6" id="KW-1185">Reference proteome</keyword>
<dbReference type="Gene3D" id="3.30.60.30">
    <property type="match status" value="1"/>
</dbReference>
<dbReference type="PANTHER" id="PTHR10913:SF45">
    <property type="entry name" value="FOLLISTATIN, ISOFORM A-RELATED"/>
    <property type="match status" value="1"/>
</dbReference>
<sequence length="69" mass="7314">MRCLALIALCLFALLALAAGQEVKGFCPCPRNYDPVCGSDSVTYSNQCDLNCAAKNQGRSITVVKAGRC</sequence>
<dbReference type="CDD" id="cd00104">
    <property type="entry name" value="KAZAL_FS"/>
    <property type="match status" value="1"/>
</dbReference>
<dbReference type="PROSITE" id="PS00282">
    <property type="entry name" value="KAZAL_1"/>
    <property type="match status" value="1"/>
</dbReference>
<dbReference type="SMART" id="SM00280">
    <property type="entry name" value="KAZAL"/>
    <property type="match status" value="1"/>
</dbReference>
<keyword evidence="2" id="KW-0722">Serine protease inhibitor</keyword>
<reference evidence="7" key="1">
    <citation type="submission" date="2025-08" db="UniProtKB">
        <authorList>
            <consortium name="RefSeq"/>
        </authorList>
    </citation>
    <scope>IDENTIFICATION</scope>
</reference>
<dbReference type="SUPFAM" id="SSF100895">
    <property type="entry name" value="Kazal-type serine protease inhibitors"/>
    <property type="match status" value="1"/>
</dbReference>
<accession>A0AB39ZBF4</accession>
<dbReference type="InterPro" id="IPR002350">
    <property type="entry name" value="Kazal_dom"/>
</dbReference>
<gene>
    <name evidence="7" type="primary">LOC108011525</name>
</gene>
<evidence type="ECO:0000313" key="6">
    <source>
        <dbReference type="Proteomes" id="UP001652628"/>
    </source>
</evidence>
<name>A0AB39ZBF4_DROSZ</name>
<dbReference type="GeneID" id="108011525"/>
<organism evidence="6 7">
    <name type="scientific">Drosophila suzukii</name>
    <name type="common">Spotted-wing drosophila fruit fly</name>
    <dbReference type="NCBI Taxonomy" id="28584"/>
    <lineage>
        <taxon>Eukaryota</taxon>
        <taxon>Metazoa</taxon>
        <taxon>Ecdysozoa</taxon>
        <taxon>Arthropoda</taxon>
        <taxon>Hexapoda</taxon>
        <taxon>Insecta</taxon>
        <taxon>Pterygota</taxon>
        <taxon>Neoptera</taxon>
        <taxon>Endopterygota</taxon>
        <taxon>Diptera</taxon>
        <taxon>Brachycera</taxon>
        <taxon>Muscomorpha</taxon>
        <taxon>Ephydroidea</taxon>
        <taxon>Drosophilidae</taxon>
        <taxon>Drosophila</taxon>
        <taxon>Sophophora</taxon>
    </lineage>
</organism>
<dbReference type="AlphaFoldDB" id="A0AB39ZBF4"/>
<protein>
    <submittedName>
        <fullName evidence="7">PI-actitoxin-Avd5a</fullName>
    </submittedName>
</protein>
<keyword evidence="1" id="KW-0646">Protease inhibitor</keyword>
<dbReference type="InterPro" id="IPR050653">
    <property type="entry name" value="Prot_Inhib_GrowthFact_Antg"/>
</dbReference>
<dbReference type="Pfam" id="PF00050">
    <property type="entry name" value="Kazal_1"/>
    <property type="match status" value="1"/>
</dbReference>
<evidence type="ECO:0000256" key="2">
    <source>
        <dbReference type="ARBA" id="ARBA00022900"/>
    </source>
</evidence>